<dbReference type="AlphaFoldDB" id="A0A9D5CXH9"/>
<accession>A0A9D5CXH9</accession>
<dbReference type="PANTHER" id="PTHR10742:SF313">
    <property type="entry name" value="AMINE OXIDASE"/>
    <property type="match status" value="1"/>
</dbReference>
<dbReference type="Gene3D" id="3.50.50.60">
    <property type="entry name" value="FAD/NAD(P)-binding domain"/>
    <property type="match status" value="1"/>
</dbReference>
<dbReference type="InterPro" id="IPR002937">
    <property type="entry name" value="Amino_oxidase"/>
</dbReference>
<evidence type="ECO:0000313" key="4">
    <source>
        <dbReference type="EMBL" id="KAJ0980110.1"/>
    </source>
</evidence>
<keyword evidence="2" id="KW-0732">Signal</keyword>
<feature type="signal peptide" evidence="2">
    <location>
        <begin position="1"/>
        <end position="21"/>
    </location>
</feature>
<dbReference type="PANTHER" id="PTHR10742">
    <property type="entry name" value="FLAVIN MONOAMINE OXIDASE"/>
    <property type="match status" value="1"/>
</dbReference>
<dbReference type="GO" id="GO:0006598">
    <property type="term" value="P:polyamine catabolic process"/>
    <property type="evidence" value="ECO:0007669"/>
    <property type="project" value="TreeGrafter"/>
</dbReference>
<comment type="similarity">
    <text evidence="1">Belongs to the flavin monoamine oxidase family.</text>
</comment>
<reference evidence="4" key="1">
    <citation type="submission" date="2021-03" db="EMBL/GenBank/DDBJ databases">
        <authorList>
            <person name="Li Z."/>
            <person name="Yang C."/>
        </authorList>
    </citation>
    <scope>NUCLEOTIDE SEQUENCE</scope>
    <source>
        <strain evidence="4">Dzin_1.0</strain>
        <tissue evidence="4">Leaf</tissue>
    </source>
</reference>
<keyword evidence="5" id="KW-1185">Reference proteome</keyword>
<comment type="caution">
    <text evidence="4">The sequence shown here is derived from an EMBL/GenBank/DDBJ whole genome shotgun (WGS) entry which is preliminary data.</text>
</comment>
<name>A0A9D5CXH9_9LILI</name>
<dbReference type="OrthoDB" id="5046242at2759"/>
<sequence>MKSKPAAMALAMLLVIYLCSGVVLNAEAAGSSVIVIGAGMSGISAAKTLSDAGIKDIVILEAGDRIGGRIRKTSFTGLQVENGASWVEGVNGEQMNPIWEMATKLRLRTFFSDYSNISSNTYKQA</sequence>
<dbReference type="Proteomes" id="UP001085076">
    <property type="component" value="Miscellaneous, Linkage group lg02"/>
</dbReference>
<evidence type="ECO:0000256" key="2">
    <source>
        <dbReference type="SAM" id="SignalP"/>
    </source>
</evidence>
<gene>
    <name evidence="4" type="ORF">J5N97_008365</name>
</gene>
<evidence type="ECO:0000259" key="3">
    <source>
        <dbReference type="Pfam" id="PF01593"/>
    </source>
</evidence>
<dbReference type="GO" id="GO:0016491">
    <property type="term" value="F:oxidoreductase activity"/>
    <property type="evidence" value="ECO:0007669"/>
    <property type="project" value="InterPro"/>
</dbReference>
<dbReference type="InterPro" id="IPR050281">
    <property type="entry name" value="Flavin_monoamine_oxidase"/>
</dbReference>
<evidence type="ECO:0000256" key="1">
    <source>
        <dbReference type="ARBA" id="ARBA00005995"/>
    </source>
</evidence>
<reference evidence="4" key="2">
    <citation type="journal article" date="2022" name="Hortic Res">
        <title>The genome of Dioscorea zingiberensis sheds light on the biosynthesis, origin and evolution of the medicinally important diosgenin saponins.</title>
        <authorList>
            <person name="Li Y."/>
            <person name="Tan C."/>
            <person name="Li Z."/>
            <person name="Guo J."/>
            <person name="Li S."/>
            <person name="Chen X."/>
            <person name="Wang C."/>
            <person name="Dai X."/>
            <person name="Yang H."/>
            <person name="Song W."/>
            <person name="Hou L."/>
            <person name="Xu J."/>
            <person name="Tong Z."/>
            <person name="Xu A."/>
            <person name="Yuan X."/>
            <person name="Wang W."/>
            <person name="Yang Q."/>
            <person name="Chen L."/>
            <person name="Sun Z."/>
            <person name="Wang K."/>
            <person name="Pan B."/>
            <person name="Chen J."/>
            <person name="Bao Y."/>
            <person name="Liu F."/>
            <person name="Qi X."/>
            <person name="Gang D.R."/>
            <person name="Wen J."/>
            <person name="Li J."/>
        </authorList>
    </citation>
    <scope>NUCLEOTIDE SEQUENCE</scope>
    <source>
        <strain evidence="4">Dzin_1.0</strain>
    </source>
</reference>
<feature type="domain" description="Amine oxidase" evidence="3">
    <location>
        <begin position="40"/>
        <end position="118"/>
    </location>
</feature>
<dbReference type="Pfam" id="PF01593">
    <property type="entry name" value="Amino_oxidase"/>
    <property type="match status" value="1"/>
</dbReference>
<protein>
    <recommendedName>
        <fullName evidence="3">Amine oxidase domain-containing protein</fullName>
    </recommendedName>
</protein>
<dbReference type="InterPro" id="IPR036188">
    <property type="entry name" value="FAD/NAD-bd_sf"/>
</dbReference>
<dbReference type="EMBL" id="JAGGNH010000002">
    <property type="protein sequence ID" value="KAJ0980110.1"/>
    <property type="molecule type" value="Genomic_DNA"/>
</dbReference>
<feature type="chain" id="PRO_5039110093" description="Amine oxidase domain-containing protein" evidence="2">
    <location>
        <begin position="22"/>
        <end position="125"/>
    </location>
</feature>
<evidence type="ECO:0000313" key="5">
    <source>
        <dbReference type="Proteomes" id="UP001085076"/>
    </source>
</evidence>
<proteinExistence type="inferred from homology"/>
<dbReference type="SUPFAM" id="SSF51905">
    <property type="entry name" value="FAD/NAD(P)-binding domain"/>
    <property type="match status" value="1"/>
</dbReference>
<organism evidence="4 5">
    <name type="scientific">Dioscorea zingiberensis</name>
    <dbReference type="NCBI Taxonomy" id="325984"/>
    <lineage>
        <taxon>Eukaryota</taxon>
        <taxon>Viridiplantae</taxon>
        <taxon>Streptophyta</taxon>
        <taxon>Embryophyta</taxon>
        <taxon>Tracheophyta</taxon>
        <taxon>Spermatophyta</taxon>
        <taxon>Magnoliopsida</taxon>
        <taxon>Liliopsida</taxon>
        <taxon>Dioscoreales</taxon>
        <taxon>Dioscoreaceae</taxon>
        <taxon>Dioscorea</taxon>
    </lineage>
</organism>